<comment type="caution">
    <text evidence="11">The sequence shown here is derived from an EMBL/GenBank/DDBJ whole genome shotgun (WGS) entry which is preliminary data.</text>
</comment>
<evidence type="ECO:0000256" key="3">
    <source>
        <dbReference type="ARBA" id="ARBA00022448"/>
    </source>
</evidence>
<organism evidence="11 12">
    <name type="scientific">Gymnopilus dilepis</name>
    <dbReference type="NCBI Taxonomy" id="231916"/>
    <lineage>
        <taxon>Eukaryota</taxon>
        <taxon>Fungi</taxon>
        <taxon>Dikarya</taxon>
        <taxon>Basidiomycota</taxon>
        <taxon>Agaricomycotina</taxon>
        <taxon>Agaricomycetes</taxon>
        <taxon>Agaricomycetidae</taxon>
        <taxon>Agaricales</taxon>
        <taxon>Agaricineae</taxon>
        <taxon>Hymenogastraceae</taxon>
        <taxon>Gymnopilus</taxon>
    </lineage>
</organism>
<dbReference type="GO" id="GO:0031965">
    <property type="term" value="C:nuclear membrane"/>
    <property type="evidence" value="ECO:0007669"/>
    <property type="project" value="UniProtKB-UniRule"/>
</dbReference>
<dbReference type="InParanoid" id="A0A409Y1C3"/>
<evidence type="ECO:0000256" key="10">
    <source>
        <dbReference type="SAM" id="SignalP"/>
    </source>
</evidence>
<keyword evidence="7 9" id="KW-0906">Nuclear pore complex</keyword>
<sequence length="520" mass="59479">WPYLTRAILRGLSKASLFFLGVLQQHPSVKLQQLSSTLIPLIEAQPRLTAFTAERDFAYALRRWADKVKALRIEMDKVPEDDRFDEFENWWDKLSDIVGILEGRQDVIQRVCEDLGADWKEVVVAWTVFVDPRMRRQELPEVVSQVIADMPPDPTDPEDMIHVTLLSGELLDSLGHAHRLDRWLSGHLADFMQAIQLIENDADEDSELSLRDEYILSYADYLHSDHGVWRITVAYMYTCGEIGQRRADEVLVRVPLRLQEQNSDRMVDSRIRAGEVVGVLKDVYQTCFEYKRENVRRIVCRIAAQTLVSEKDYGLAVSYCTSAEDWRGLARIVDRVLEEYIAEGISATLWVPGHKAYITIGPQKFVQYALAIAPSVQELRTRTAIQGVFVHRLIFAVRYARFHQLIASQEYKDAAADLIAIFTEDLAPTSWWAVILYDTVPLLRYESDLLFSNTAANLLLQKLEEIFIRTSQGAGDDYLFVLIPVLKCKGEKEALERLKTVRLALAHYFGRCLVLDVVGG</sequence>
<dbReference type="PANTHER" id="PTHR13373:SF21">
    <property type="entry name" value="NUCLEAR PORE COMPLEX PROTEIN NUP85"/>
    <property type="match status" value="1"/>
</dbReference>
<reference evidence="11 12" key="1">
    <citation type="journal article" date="2018" name="Evol. Lett.">
        <title>Horizontal gene cluster transfer increased hallucinogenic mushroom diversity.</title>
        <authorList>
            <person name="Reynolds H.T."/>
            <person name="Vijayakumar V."/>
            <person name="Gluck-Thaler E."/>
            <person name="Korotkin H.B."/>
            <person name="Matheny P.B."/>
            <person name="Slot J.C."/>
        </authorList>
    </citation>
    <scope>NUCLEOTIDE SEQUENCE [LARGE SCALE GENOMIC DNA]</scope>
    <source>
        <strain evidence="11 12">SRW20</strain>
    </source>
</reference>
<dbReference type="GO" id="GO:0031080">
    <property type="term" value="C:nuclear pore outer ring"/>
    <property type="evidence" value="ECO:0007669"/>
    <property type="project" value="TreeGrafter"/>
</dbReference>
<dbReference type="AlphaFoldDB" id="A0A409Y1C3"/>
<evidence type="ECO:0000313" key="11">
    <source>
        <dbReference type="EMBL" id="PPQ96799.1"/>
    </source>
</evidence>
<protein>
    <recommendedName>
        <fullName evidence="9">Nuclear pore complex protein Nup85</fullName>
    </recommendedName>
</protein>
<evidence type="ECO:0000256" key="9">
    <source>
        <dbReference type="RuleBase" id="RU365073"/>
    </source>
</evidence>
<comment type="subcellular location">
    <subcellularLocation>
        <location evidence="1 9">Nucleus</location>
        <location evidence="1 9">Nuclear pore complex</location>
    </subcellularLocation>
</comment>
<dbReference type="EMBL" id="NHYE01001323">
    <property type="protein sequence ID" value="PPQ96799.1"/>
    <property type="molecule type" value="Genomic_DNA"/>
</dbReference>
<dbReference type="GO" id="GO:0006606">
    <property type="term" value="P:protein import into nucleus"/>
    <property type="evidence" value="ECO:0007669"/>
    <property type="project" value="TreeGrafter"/>
</dbReference>
<dbReference type="InterPro" id="IPR011502">
    <property type="entry name" value="Nucleoporin_Nup85"/>
</dbReference>
<feature type="chain" id="PRO_5019551187" description="Nuclear pore complex protein Nup85" evidence="10">
    <location>
        <begin position="16"/>
        <end position="520"/>
    </location>
</feature>
<dbReference type="Pfam" id="PF07575">
    <property type="entry name" value="Nucleopor_Nup85"/>
    <property type="match status" value="2"/>
</dbReference>
<evidence type="ECO:0000256" key="4">
    <source>
        <dbReference type="ARBA" id="ARBA00022816"/>
    </source>
</evidence>
<dbReference type="GO" id="GO:0045893">
    <property type="term" value="P:positive regulation of DNA-templated transcription"/>
    <property type="evidence" value="ECO:0007669"/>
    <property type="project" value="TreeGrafter"/>
</dbReference>
<evidence type="ECO:0000256" key="7">
    <source>
        <dbReference type="ARBA" id="ARBA00023132"/>
    </source>
</evidence>
<comment type="similarity">
    <text evidence="2 9">Belongs to the nucleoporin Nup85 family.</text>
</comment>
<keyword evidence="8 9" id="KW-0539">Nucleus</keyword>
<keyword evidence="12" id="KW-1185">Reference proteome</keyword>
<keyword evidence="9" id="KW-0472">Membrane</keyword>
<accession>A0A409Y1C3</accession>
<dbReference type="Proteomes" id="UP000284706">
    <property type="component" value="Unassembled WGS sequence"/>
</dbReference>
<keyword evidence="4 9" id="KW-0509">mRNA transport</keyword>
<comment type="subunit">
    <text evidence="9">Component of the nuclear pore complex (NPC).</text>
</comment>
<dbReference type="PANTHER" id="PTHR13373">
    <property type="entry name" value="FROUNT PROTEIN-RELATED"/>
    <property type="match status" value="1"/>
</dbReference>
<keyword evidence="3 9" id="KW-0813">Transport</keyword>
<dbReference type="GO" id="GO:0006406">
    <property type="term" value="P:mRNA export from nucleus"/>
    <property type="evidence" value="ECO:0007669"/>
    <property type="project" value="TreeGrafter"/>
</dbReference>
<dbReference type="GO" id="GO:0017056">
    <property type="term" value="F:structural constituent of nuclear pore"/>
    <property type="evidence" value="ECO:0007669"/>
    <property type="project" value="TreeGrafter"/>
</dbReference>
<evidence type="ECO:0000256" key="6">
    <source>
        <dbReference type="ARBA" id="ARBA00023010"/>
    </source>
</evidence>
<evidence type="ECO:0000256" key="8">
    <source>
        <dbReference type="ARBA" id="ARBA00023242"/>
    </source>
</evidence>
<evidence type="ECO:0000313" key="12">
    <source>
        <dbReference type="Proteomes" id="UP000284706"/>
    </source>
</evidence>
<feature type="signal peptide" evidence="10">
    <location>
        <begin position="1"/>
        <end position="15"/>
    </location>
</feature>
<evidence type="ECO:0000256" key="2">
    <source>
        <dbReference type="ARBA" id="ARBA00005573"/>
    </source>
</evidence>
<proteinExistence type="inferred from homology"/>
<dbReference type="STRING" id="231916.A0A409Y1C3"/>
<evidence type="ECO:0000256" key="1">
    <source>
        <dbReference type="ARBA" id="ARBA00004567"/>
    </source>
</evidence>
<keyword evidence="6 9" id="KW-0811">Translocation</keyword>
<feature type="non-terminal residue" evidence="11">
    <location>
        <position position="1"/>
    </location>
</feature>
<keyword evidence="10" id="KW-0732">Signal</keyword>
<evidence type="ECO:0000256" key="5">
    <source>
        <dbReference type="ARBA" id="ARBA00022927"/>
    </source>
</evidence>
<gene>
    <name evidence="11" type="ORF">CVT26_006202</name>
</gene>
<comment type="function">
    <text evidence="9">Functions as a component of the nuclear pore complex (NPC).</text>
</comment>
<name>A0A409Y1C3_9AGAR</name>
<dbReference type="OrthoDB" id="17644at2759"/>
<keyword evidence="5 9" id="KW-0653">Protein transport</keyword>